<dbReference type="STRING" id="759851.SAMN04244570_0297"/>
<keyword evidence="2" id="KW-0238">DNA-binding</keyword>
<dbReference type="SUPFAM" id="SSF46689">
    <property type="entry name" value="Homeodomain-like"/>
    <property type="match status" value="2"/>
</dbReference>
<dbReference type="SMART" id="SM00342">
    <property type="entry name" value="HTH_ARAC"/>
    <property type="match status" value="1"/>
</dbReference>
<reference evidence="5 6" key="1">
    <citation type="submission" date="2011-04" db="EMBL/GenBank/DDBJ databases">
        <authorList>
            <person name="Muzny D."/>
            <person name="Qin X."/>
            <person name="Deng J."/>
            <person name="Jiang H."/>
            <person name="Liu Y."/>
            <person name="Qu J."/>
            <person name="Song X.-Z."/>
            <person name="Zhang L."/>
            <person name="Thornton R."/>
            <person name="Coyle M."/>
            <person name="Francisco L."/>
            <person name="Jackson L."/>
            <person name="Javaid M."/>
            <person name="Korchina V."/>
            <person name="Kovar C."/>
            <person name="Mata R."/>
            <person name="Mathew T."/>
            <person name="Ngo R."/>
            <person name="Nguyen L."/>
            <person name="Nguyen N."/>
            <person name="Okwuonu G."/>
            <person name="Ongeri F."/>
            <person name="Pham C."/>
            <person name="Simmons D."/>
            <person name="Wilczek-Boney K."/>
            <person name="Hale W."/>
            <person name="Jakkamsetti A."/>
            <person name="Pham P."/>
            <person name="Ruth R."/>
            <person name="San Lucas F."/>
            <person name="Warren J."/>
            <person name="Zhang J."/>
            <person name="Zhao Z."/>
            <person name="Zhou C."/>
            <person name="Zhu D."/>
            <person name="Lee S."/>
            <person name="Bess C."/>
            <person name="Blankenburg K."/>
            <person name="Forbes L."/>
            <person name="Fu Q."/>
            <person name="Gubbala S."/>
            <person name="Hirani K."/>
            <person name="Jayaseelan J.C."/>
            <person name="Lara F."/>
            <person name="Munidasa M."/>
            <person name="Palculict T."/>
            <person name="Patil S."/>
            <person name="Pu L.-L."/>
            <person name="Saada N."/>
            <person name="Tang L."/>
            <person name="Weissenberger G."/>
            <person name="Zhu Y."/>
            <person name="Hemphill L."/>
            <person name="Shang Y."/>
            <person name="Youmans B."/>
            <person name="Ayvaz T."/>
            <person name="Ross M."/>
            <person name="Santibanez J."/>
            <person name="Aqrawi P."/>
            <person name="Gross S."/>
            <person name="Joshi V."/>
            <person name="Fowler G."/>
            <person name="Nazareth L."/>
            <person name="Reid J."/>
            <person name="Worley K."/>
            <person name="Petrosino J."/>
            <person name="Highlander S."/>
            <person name="Gibbs R."/>
        </authorList>
    </citation>
    <scope>NUCLEOTIDE SEQUENCE [LARGE SCALE GENOMIC DNA]</scope>
    <source>
        <strain evidence="5 6">2681</strain>
    </source>
</reference>
<dbReference type="Gene3D" id="1.10.10.60">
    <property type="entry name" value="Homeodomain-like"/>
    <property type="match status" value="2"/>
</dbReference>
<dbReference type="HOGENOM" id="CLU_000445_5_0_9"/>
<keyword evidence="1" id="KW-0805">Transcription regulation</keyword>
<keyword evidence="3" id="KW-0804">Transcription</keyword>
<dbReference type="PROSITE" id="PS00041">
    <property type="entry name" value="HTH_ARAC_FAMILY_1"/>
    <property type="match status" value="1"/>
</dbReference>
<dbReference type="EMBL" id="AFPZ01000067">
    <property type="protein sequence ID" value="EGQ25754.1"/>
    <property type="molecule type" value="Genomic_DNA"/>
</dbReference>
<feature type="domain" description="HTH araC/xylS-type" evidence="4">
    <location>
        <begin position="316"/>
        <end position="414"/>
    </location>
</feature>
<dbReference type="PROSITE" id="PS01124">
    <property type="entry name" value="HTH_ARAC_FAMILY_2"/>
    <property type="match status" value="1"/>
</dbReference>
<evidence type="ECO:0000256" key="1">
    <source>
        <dbReference type="ARBA" id="ARBA00023015"/>
    </source>
</evidence>
<accession>F9DTJ6</accession>
<dbReference type="GO" id="GO:0043565">
    <property type="term" value="F:sequence-specific DNA binding"/>
    <property type="evidence" value="ECO:0007669"/>
    <property type="project" value="InterPro"/>
</dbReference>
<proteinExistence type="predicted"/>
<gene>
    <name evidence="5" type="ORF">HMPREF9372_2127</name>
</gene>
<dbReference type="InterPro" id="IPR018062">
    <property type="entry name" value="HTH_AraC-typ_CS"/>
</dbReference>
<dbReference type="Pfam" id="PF12833">
    <property type="entry name" value="HTH_18"/>
    <property type="match status" value="1"/>
</dbReference>
<dbReference type="PANTHER" id="PTHR43280:SF10">
    <property type="entry name" value="REGULATORY PROTEIN POCR"/>
    <property type="match status" value="1"/>
</dbReference>
<evidence type="ECO:0000256" key="2">
    <source>
        <dbReference type="ARBA" id="ARBA00023125"/>
    </source>
</evidence>
<organism evidence="5 6">
    <name type="scientific">Sporosarcina newyorkensis 2681</name>
    <dbReference type="NCBI Taxonomy" id="1027292"/>
    <lineage>
        <taxon>Bacteria</taxon>
        <taxon>Bacillati</taxon>
        <taxon>Bacillota</taxon>
        <taxon>Bacilli</taxon>
        <taxon>Bacillales</taxon>
        <taxon>Caryophanaceae</taxon>
        <taxon>Sporosarcina</taxon>
    </lineage>
</organism>
<dbReference type="eggNOG" id="COG2207">
    <property type="taxonomic scope" value="Bacteria"/>
</dbReference>
<dbReference type="InterPro" id="IPR041522">
    <property type="entry name" value="CdaR_GGDEF"/>
</dbReference>
<dbReference type="GO" id="GO:0003700">
    <property type="term" value="F:DNA-binding transcription factor activity"/>
    <property type="evidence" value="ECO:0007669"/>
    <property type="project" value="InterPro"/>
</dbReference>
<evidence type="ECO:0000313" key="5">
    <source>
        <dbReference type="EMBL" id="EGQ25754.1"/>
    </source>
</evidence>
<sequence>MQNTSTELKRELRKQKREEAYILRSIRESLAYDLLHGNIKNAKEIWERSQLAELPLIPNTVLFISIDNFSRLVENKGEMWKNALREEVLQAIRECNLQYESLKVLVTQEKYAILLALPVQIEEKNYKALSVEYAEKIRAEINQKTEYTVTIGIGNYYEDARNLHLSFREGEQAQTYRLFSTENSIIHIDDLDIFETTEYYDFKVRIQSITEKFSLGDIKAVLHRWEEIYDSIVKHVHIKPEEFRLQVLDLLFSLSKSAIQNGASPKNMMPLQIKHAKELHDLETLAEIDKWVRTIINEYNLQVNEGHNEQSLKSVQEILQYIEEHFQEEIGLETVAAQVNLSPNYVSAIFKQTTGSSFSYYVTDRRMKKAKHLLEDFNMTVYEIAETIGYSSSQYFSRVFKNHVGMTPSAYRNSLHSTKY</sequence>
<evidence type="ECO:0000313" key="6">
    <source>
        <dbReference type="Proteomes" id="UP000005316"/>
    </source>
</evidence>
<dbReference type="InterPro" id="IPR020449">
    <property type="entry name" value="Tscrpt_reg_AraC-type_HTH"/>
</dbReference>
<dbReference type="AlphaFoldDB" id="F9DTJ6"/>
<comment type="caution">
    <text evidence="5">The sequence shown here is derived from an EMBL/GenBank/DDBJ whole genome shotgun (WGS) entry which is preliminary data.</text>
</comment>
<dbReference type="PRINTS" id="PR00032">
    <property type="entry name" value="HTHARAC"/>
</dbReference>
<protein>
    <recommendedName>
        <fullName evidence="4">HTH araC/xylS-type domain-containing protein</fullName>
    </recommendedName>
</protein>
<dbReference type="InterPro" id="IPR018060">
    <property type="entry name" value="HTH_AraC"/>
</dbReference>
<dbReference type="PANTHER" id="PTHR43280">
    <property type="entry name" value="ARAC-FAMILY TRANSCRIPTIONAL REGULATOR"/>
    <property type="match status" value="1"/>
</dbReference>
<dbReference type="eggNOG" id="COG4753">
    <property type="taxonomic scope" value="Bacteria"/>
</dbReference>
<dbReference type="Proteomes" id="UP000005316">
    <property type="component" value="Unassembled WGS sequence"/>
</dbReference>
<evidence type="ECO:0000256" key="3">
    <source>
        <dbReference type="ARBA" id="ARBA00023163"/>
    </source>
</evidence>
<dbReference type="InterPro" id="IPR009057">
    <property type="entry name" value="Homeodomain-like_sf"/>
</dbReference>
<evidence type="ECO:0000259" key="4">
    <source>
        <dbReference type="PROSITE" id="PS01124"/>
    </source>
</evidence>
<dbReference type="Pfam" id="PF17853">
    <property type="entry name" value="GGDEF_2"/>
    <property type="match status" value="1"/>
</dbReference>
<dbReference type="OrthoDB" id="247151at2"/>
<dbReference type="RefSeq" id="WP_009498791.1">
    <property type="nucleotide sequence ID" value="NZ_GL982999.1"/>
</dbReference>
<name>F9DTJ6_9BACL</name>